<evidence type="ECO:0000313" key="3">
    <source>
        <dbReference type="EMBL" id="KAF9517577.1"/>
    </source>
</evidence>
<feature type="chain" id="PRO_5040328581" evidence="2">
    <location>
        <begin position="23"/>
        <end position="288"/>
    </location>
</feature>
<comment type="caution">
    <text evidence="3">The sequence shown here is derived from an EMBL/GenBank/DDBJ whole genome shotgun (WGS) entry which is preliminary data.</text>
</comment>
<keyword evidence="1" id="KW-0472">Membrane</keyword>
<organism evidence="3 4">
    <name type="scientific">Hydnum rufescens UP504</name>
    <dbReference type="NCBI Taxonomy" id="1448309"/>
    <lineage>
        <taxon>Eukaryota</taxon>
        <taxon>Fungi</taxon>
        <taxon>Dikarya</taxon>
        <taxon>Basidiomycota</taxon>
        <taxon>Agaricomycotina</taxon>
        <taxon>Agaricomycetes</taxon>
        <taxon>Cantharellales</taxon>
        <taxon>Hydnaceae</taxon>
        <taxon>Hydnum</taxon>
    </lineage>
</organism>
<dbReference type="OrthoDB" id="2520628at2759"/>
<evidence type="ECO:0000256" key="2">
    <source>
        <dbReference type="SAM" id="SignalP"/>
    </source>
</evidence>
<feature type="transmembrane region" description="Helical" evidence="1">
    <location>
        <begin position="123"/>
        <end position="142"/>
    </location>
</feature>
<feature type="transmembrane region" description="Helical" evidence="1">
    <location>
        <begin position="61"/>
        <end position="81"/>
    </location>
</feature>
<keyword evidence="1" id="KW-0812">Transmembrane</keyword>
<dbReference type="AlphaFoldDB" id="A0A9P6B555"/>
<feature type="signal peptide" evidence="2">
    <location>
        <begin position="1"/>
        <end position="22"/>
    </location>
</feature>
<keyword evidence="1" id="KW-1133">Transmembrane helix</keyword>
<accession>A0A9P6B555</accession>
<name>A0A9P6B555_9AGAM</name>
<feature type="transmembrane region" description="Helical" evidence="1">
    <location>
        <begin position="154"/>
        <end position="178"/>
    </location>
</feature>
<dbReference type="Proteomes" id="UP000886523">
    <property type="component" value="Unassembled WGS sequence"/>
</dbReference>
<sequence length="288" mass="31427">MTSPLFAAVIWLTGFLNTTVHPTYYPFPWATTLHAARISLVHNGRIRALGTRAKLGSGPDYAGFLIFCWAGSLFSNFFLSLPPPQILSAYPTINYLSVHILITYLLTNTSIPFPPPKVMDTFLPLIDAILRSGSICSCVTLAHTHPNDAISSSLFLQWFIGAVASAGGGISSVTLDIWNPEWSFRTPPFLRGGVLDTLDMWSGSLAAAVYAMLLGFHPAYEPYTRFCARFVPGWAGPYVQGTPLMSPLEARGVCVIGLTGLYAFRVYRTHYAGKSSLKNVVAGKKKDL</sequence>
<evidence type="ECO:0000256" key="1">
    <source>
        <dbReference type="SAM" id="Phobius"/>
    </source>
</evidence>
<keyword evidence="2" id="KW-0732">Signal</keyword>
<reference evidence="3" key="1">
    <citation type="journal article" date="2020" name="Nat. Commun.">
        <title>Large-scale genome sequencing of mycorrhizal fungi provides insights into the early evolution of symbiotic traits.</title>
        <authorList>
            <person name="Miyauchi S."/>
            <person name="Kiss E."/>
            <person name="Kuo A."/>
            <person name="Drula E."/>
            <person name="Kohler A."/>
            <person name="Sanchez-Garcia M."/>
            <person name="Morin E."/>
            <person name="Andreopoulos B."/>
            <person name="Barry K.W."/>
            <person name="Bonito G."/>
            <person name="Buee M."/>
            <person name="Carver A."/>
            <person name="Chen C."/>
            <person name="Cichocki N."/>
            <person name="Clum A."/>
            <person name="Culley D."/>
            <person name="Crous P.W."/>
            <person name="Fauchery L."/>
            <person name="Girlanda M."/>
            <person name="Hayes R.D."/>
            <person name="Keri Z."/>
            <person name="LaButti K."/>
            <person name="Lipzen A."/>
            <person name="Lombard V."/>
            <person name="Magnuson J."/>
            <person name="Maillard F."/>
            <person name="Murat C."/>
            <person name="Nolan M."/>
            <person name="Ohm R.A."/>
            <person name="Pangilinan J."/>
            <person name="Pereira M.F."/>
            <person name="Perotto S."/>
            <person name="Peter M."/>
            <person name="Pfister S."/>
            <person name="Riley R."/>
            <person name="Sitrit Y."/>
            <person name="Stielow J.B."/>
            <person name="Szollosi G."/>
            <person name="Zifcakova L."/>
            <person name="Stursova M."/>
            <person name="Spatafora J.W."/>
            <person name="Tedersoo L."/>
            <person name="Vaario L.M."/>
            <person name="Yamada A."/>
            <person name="Yan M."/>
            <person name="Wang P."/>
            <person name="Xu J."/>
            <person name="Bruns T."/>
            <person name="Baldrian P."/>
            <person name="Vilgalys R."/>
            <person name="Dunand C."/>
            <person name="Henrissat B."/>
            <person name="Grigoriev I.V."/>
            <person name="Hibbett D."/>
            <person name="Nagy L.G."/>
            <person name="Martin F.M."/>
        </authorList>
    </citation>
    <scope>NUCLEOTIDE SEQUENCE</scope>
    <source>
        <strain evidence="3">UP504</strain>
    </source>
</reference>
<protein>
    <submittedName>
        <fullName evidence="3">Uncharacterized protein</fullName>
    </submittedName>
</protein>
<feature type="transmembrane region" description="Helical" evidence="1">
    <location>
        <begin position="93"/>
        <end position="111"/>
    </location>
</feature>
<gene>
    <name evidence="3" type="ORF">BS47DRAFT_1326382</name>
</gene>
<dbReference type="EMBL" id="MU128931">
    <property type="protein sequence ID" value="KAF9517577.1"/>
    <property type="molecule type" value="Genomic_DNA"/>
</dbReference>
<evidence type="ECO:0000313" key="4">
    <source>
        <dbReference type="Proteomes" id="UP000886523"/>
    </source>
</evidence>
<proteinExistence type="predicted"/>
<feature type="transmembrane region" description="Helical" evidence="1">
    <location>
        <begin position="198"/>
        <end position="216"/>
    </location>
</feature>
<keyword evidence="4" id="KW-1185">Reference proteome</keyword>